<sequence length="419" mass="43669">MKRVVVTGLGFISSIGNNRAEVTQSLREARSGIEFVPELAAANDRVKLAGTVKGFDFPSSDPLDWTFPSHVQLNRAQLRTMVPNSVFATAAMQEAIADSGLLPEQVSDPQTGLYCASAGSPWMTYLAMDSVLKRGPARTSAPVVIAGMPNSLHLNLTARFAIKGATLAFNSACASSSHALGHACDMIRLGRQKRMFVVGAEDAQQIHTILPFASLRALSSQSDPFLAPRPFDAGRDGFIITGGGVVLVLEEAELAAERGAKVYAEVKGWGQSSDGYDVVAPDPSGSGLARAMTNAMQDADLAPEAIDYINAHATATQAGDIAELSALKTVFTGDKRPKVSSTKALTGHGLCLAGALEAGISCLALSEGFMPISAKIQNLDPASEGVSILTSPTDQAPRVAMSNSSGFGGSNVALIFSAT</sequence>
<evidence type="ECO:0000256" key="4">
    <source>
        <dbReference type="ARBA" id="ARBA00013191"/>
    </source>
</evidence>
<dbReference type="RefSeq" id="WP_184339455.1">
    <property type="nucleotide sequence ID" value="NZ_JACHIG010000004.1"/>
</dbReference>
<keyword evidence="7 15" id="KW-0012">Acyltransferase</keyword>
<keyword evidence="16" id="KW-1185">Reference proteome</keyword>
<evidence type="ECO:0000256" key="3">
    <source>
        <dbReference type="ARBA" id="ARBA00011738"/>
    </source>
</evidence>
<dbReference type="PROSITE" id="PS52004">
    <property type="entry name" value="KS3_2"/>
    <property type="match status" value="1"/>
</dbReference>
<evidence type="ECO:0000313" key="16">
    <source>
        <dbReference type="Proteomes" id="UP000590740"/>
    </source>
</evidence>
<evidence type="ECO:0000256" key="9">
    <source>
        <dbReference type="ARBA" id="ARBA00041620"/>
    </source>
</evidence>
<evidence type="ECO:0000259" key="14">
    <source>
        <dbReference type="PROSITE" id="PS52004"/>
    </source>
</evidence>
<evidence type="ECO:0000256" key="6">
    <source>
        <dbReference type="ARBA" id="ARBA00022679"/>
    </source>
</evidence>
<evidence type="ECO:0000256" key="7">
    <source>
        <dbReference type="ARBA" id="ARBA00023315"/>
    </source>
</evidence>
<dbReference type="GO" id="GO:0006633">
    <property type="term" value="P:fatty acid biosynthetic process"/>
    <property type="evidence" value="ECO:0007669"/>
    <property type="project" value="TreeGrafter"/>
</dbReference>
<dbReference type="SMART" id="SM00825">
    <property type="entry name" value="PKS_KS"/>
    <property type="match status" value="1"/>
</dbReference>
<keyword evidence="6 13" id="KW-0808">Transferase</keyword>
<evidence type="ECO:0000313" key="15">
    <source>
        <dbReference type="EMBL" id="MBB5032526.1"/>
    </source>
</evidence>
<name>A0A7W8DK59_9BACT</name>
<dbReference type="GO" id="GO:0005829">
    <property type="term" value="C:cytosol"/>
    <property type="evidence" value="ECO:0007669"/>
    <property type="project" value="TreeGrafter"/>
</dbReference>
<organism evidence="15 16">
    <name type="scientific">Prosthecobacter vanneervenii</name>
    <dbReference type="NCBI Taxonomy" id="48466"/>
    <lineage>
        <taxon>Bacteria</taxon>
        <taxon>Pseudomonadati</taxon>
        <taxon>Verrucomicrobiota</taxon>
        <taxon>Verrucomicrobiia</taxon>
        <taxon>Verrucomicrobiales</taxon>
        <taxon>Verrucomicrobiaceae</taxon>
        <taxon>Prosthecobacter</taxon>
    </lineage>
</organism>
<comment type="subcellular location">
    <subcellularLocation>
        <location evidence="1">Cytoplasm</location>
    </subcellularLocation>
</comment>
<comment type="catalytic activity">
    <reaction evidence="11">
        <text>(3Z)-decenoyl-[ACP] + malonyl-[ACP] + H(+) = 3-oxo-(5Z)-dodecenoyl-[ACP] + holo-[ACP] + CO2</text>
        <dbReference type="Rhea" id="RHEA:54940"/>
        <dbReference type="Rhea" id="RHEA-COMP:9623"/>
        <dbReference type="Rhea" id="RHEA-COMP:9685"/>
        <dbReference type="Rhea" id="RHEA-COMP:9927"/>
        <dbReference type="Rhea" id="RHEA-COMP:14042"/>
        <dbReference type="ChEBI" id="CHEBI:15378"/>
        <dbReference type="ChEBI" id="CHEBI:16526"/>
        <dbReference type="ChEBI" id="CHEBI:64479"/>
        <dbReference type="ChEBI" id="CHEBI:78449"/>
        <dbReference type="ChEBI" id="CHEBI:78798"/>
        <dbReference type="ChEBI" id="CHEBI:138410"/>
    </reaction>
    <physiologicalReaction direction="left-to-right" evidence="11">
        <dbReference type="Rhea" id="RHEA:54941"/>
    </physiologicalReaction>
</comment>
<evidence type="ECO:0000256" key="1">
    <source>
        <dbReference type="ARBA" id="ARBA00004496"/>
    </source>
</evidence>
<evidence type="ECO:0000256" key="8">
    <source>
        <dbReference type="ARBA" id="ARBA00039450"/>
    </source>
</evidence>
<evidence type="ECO:0000256" key="11">
    <source>
        <dbReference type="ARBA" id="ARBA00048121"/>
    </source>
</evidence>
<comment type="caution">
    <text evidence="15">The sequence shown here is derived from an EMBL/GenBank/DDBJ whole genome shotgun (WGS) entry which is preliminary data.</text>
</comment>
<dbReference type="CDD" id="cd00834">
    <property type="entry name" value="KAS_I_II"/>
    <property type="match status" value="1"/>
</dbReference>
<reference evidence="15 16" key="1">
    <citation type="submission" date="2020-08" db="EMBL/GenBank/DDBJ databases">
        <title>Genomic Encyclopedia of Type Strains, Phase IV (KMG-IV): sequencing the most valuable type-strain genomes for metagenomic binning, comparative biology and taxonomic classification.</title>
        <authorList>
            <person name="Goeker M."/>
        </authorList>
    </citation>
    <scope>NUCLEOTIDE SEQUENCE [LARGE SCALE GENOMIC DNA]</scope>
    <source>
        <strain evidence="15 16">DSM 12252</strain>
    </source>
</reference>
<comment type="subunit">
    <text evidence="3">Homodimer.</text>
</comment>
<feature type="domain" description="Ketosynthase family 3 (KS3)" evidence="14">
    <location>
        <begin position="1"/>
        <end position="418"/>
    </location>
</feature>
<evidence type="ECO:0000256" key="5">
    <source>
        <dbReference type="ARBA" id="ARBA00022490"/>
    </source>
</evidence>
<dbReference type="InterPro" id="IPR014030">
    <property type="entry name" value="Ketoacyl_synth_N"/>
</dbReference>
<comment type="similarity">
    <text evidence="2 13">Belongs to the thiolase-like superfamily. Beta-ketoacyl-ACP synthases family.</text>
</comment>
<evidence type="ECO:0000256" key="2">
    <source>
        <dbReference type="ARBA" id="ARBA00008467"/>
    </source>
</evidence>
<evidence type="ECO:0000256" key="10">
    <source>
        <dbReference type="ARBA" id="ARBA00042143"/>
    </source>
</evidence>
<evidence type="ECO:0000256" key="12">
    <source>
        <dbReference type="ARBA" id="ARBA00048506"/>
    </source>
</evidence>
<dbReference type="EMBL" id="JACHIG010000004">
    <property type="protein sequence ID" value="MBB5032526.1"/>
    <property type="molecule type" value="Genomic_DNA"/>
</dbReference>
<dbReference type="SUPFAM" id="SSF53901">
    <property type="entry name" value="Thiolase-like"/>
    <property type="match status" value="2"/>
</dbReference>
<gene>
    <name evidence="15" type="ORF">HNQ65_002108</name>
</gene>
<accession>A0A7W8DK59</accession>
<evidence type="ECO:0000256" key="13">
    <source>
        <dbReference type="RuleBase" id="RU003694"/>
    </source>
</evidence>
<protein>
    <recommendedName>
        <fullName evidence="8">3-oxoacyl-[acyl-carrier-protein] synthase 1</fullName>
        <ecNumber evidence="4">2.3.1.41</ecNumber>
    </recommendedName>
    <alternativeName>
        <fullName evidence="9">3-oxoacyl-[acyl-carrier-protein] synthase I</fullName>
    </alternativeName>
    <alternativeName>
        <fullName evidence="10">Beta-ketoacyl-ACP synthase I</fullName>
    </alternativeName>
</protein>
<proteinExistence type="inferred from homology"/>
<dbReference type="PANTHER" id="PTHR11712:SF306">
    <property type="entry name" value="3-OXOACYL-[ACYL-CARRIER-PROTEIN] SYNTHASE 1"/>
    <property type="match status" value="1"/>
</dbReference>
<dbReference type="InterPro" id="IPR014031">
    <property type="entry name" value="Ketoacyl_synth_C"/>
</dbReference>
<dbReference type="Pfam" id="PF02801">
    <property type="entry name" value="Ketoacyl-synt_C"/>
    <property type="match status" value="1"/>
</dbReference>
<keyword evidence="5" id="KW-0963">Cytoplasm</keyword>
<dbReference type="Proteomes" id="UP000590740">
    <property type="component" value="Unassembled WGS sequence"/>
</dbReference>
<dbReference type="EC" id="2.3.1.41" evidence="4"/>
<dbReference type="Gene3D" id="3.40.47.10">
    <property type="match status" value="1"/>
</dbReference>
<dbReference type="InterPro" id="IPR016039">
    <property type="entry name" value="Thiolase-like"/>
</dbReference>
<dbReference type="PANTHER" id="PTHR11712">
    <property type="entry name" value="POLYKETIDE SYNTHASE-RELATED"/>
    <property type="match status" value="1"/>
</dbReference>
<dbReference type="GO" id="GO:0004315">
    <property type="term" value="F:3-oxoacyl-[acyl-carrier-protein] synthase activity"/>
    <property type="evidence" value="ECO:0007669"/>
    <property type="project" value="UniProtKB-EC"/>
</dbReference>
<comment type="catalytic activity">
    <reaction evidence="12">
        <text>a fatty acyl-[ACP] + malonyl-[ACP] + H(+) = a 3-oxoacyl-[ACP] + holo-[ACP] + CO2</text>
        <dbReference type="Rhea" id="RHEA:22836"/>
        <dbReference type="Rhea" id="RHEA-COMP:9623"/>
        <dbReference type="Rhea" id="RHEA-COMP:9685"/>
        <dbReference type="Rhea" id="RHEA-COMP:9916"/>
        <dbReference type="Rhea" id="RHEA-COMP:14125"/>
        <dbReference type="ChEBI" id="CHEBI:15378"/>
        <dbReference type="ChEBI" id="CHEBI:16526"/>
        <dbReference type="ChEBI" id="CHEBI:64479"/>
        <dbReference type="ChEBI" id="CHEBI:78449"/>
        <dbReference type="ChEBI" id="CHEBI:78776"/>
        <dbReference type="ChEBI" id="CHEBI:138651"/>
        <dbReference type="EC" id="2.3.1.41"/>
    </reaction>
    <physiologicalReaction direction="left-to-right" evidence="12">
        <dbReference type="Rhea" id="RHEA:22837"/>
    </physiologicalReaction>
</comment>
<dbReference type="AlphaFoldDB" id="A0A7W8DK59"/>
<dbReference type="Pfam" id="PF00109">
    <property type="entry name" value="ketoacyl-synt"/>
    <property type="match status" value="1"/>
</dbReference>
<dbReference type="InterPro" id="IPR020841">
    <property type="entry name" value="PKS_Beta-ketoAc_synthase_dom"/>
</dbReference>
<dbReference type="InterPro" id="IPR000794">
    <property type="entry name" value="Beta-ketoacyl_synthase"/>
</dbReference>